<sequence>KTSTMSLPITHLSIVDLDENDPYYYLCNDVLLEYQTRINVNFNHPRAPTFLTENQDQLLSELTSFSALPLISLNHRFQTEILYMFPCVPCSHCSILMFPVQARWLSHDNNMEYDLCKAFSHLSLTEHPNKEGYIAVCNSCVSVAKRHNAPTLAPVPDELMNVLMFYRCWLLPIHLSCSLGHAENANHFTHYRHLTGVFGLSKNIRALQIYTGTLGAILDPSHNNNWFYLSLLNVASWLKINN</sequence>
<gene>
    <name evidence="1" type="ORF">RPERSI_LOCUS10526</name>
</gene>
<reference evidence="1" key="1">
    <citation type="submission" date="2021-06" db="EMBL/GenBank/DDBJ databases">
        <authorList>
            <person name="Kallberg Y."/>
            <person name="Tangrot J."/>
            <person name="Rosling A."/>
        </authorList>
    </citation>
    <scope>NUCLEOTIDE SEQUENCE</scope>
    <source>
        <strain evidence="1">MA461A</strain>
    </source>
</reference>
<evidence type="ECO:0000313" key="1">
    <source>
        <dbReference type="EMBL" id="CAG8710848.1"/>
    </source>
</evidence>
<feature type="non-terminal residue" evidence="1">
    <location>
        <position position="1"/>
    </location>
</feature>
<protein>
    <submittedName>
        <fullName evidence="1">36656_t:CDS:1</fullName>
    </submittedName>
</protein>
<name>A0ACA9PKA0_9GLOM</name>
<accession>A0ACA9PKA0</accession>
<keyword evidence="2" id="KW-1185">Reference proteome</keyword>
<comment type="caution">
    <text evidence="1">The sequence shown here is derived from an EMBL/GenBank/DDBJ whole genome shotgun (WGS) entry which is preliminary data.</text>
</comment>
<dbReference type="Proteomes" id="UP000789920">
    <property type="component" value="Unassembled WGS sequence"/>
</dbReference>
<evidence type="ECO:0000313" key="2">
    <source>
        <dbReference type="Proteomes" id="UP000789920"/>
    </source>
</evidence>
<organism evidence="1 2">
    <name type="scientific">Racocetra persica</name>
    <dbReference type="NCBI Taxonomy" id="160502"/>
    <lineage>
        <taxon>Eukaryota</taxon>
        <taxon>Fungi</taxon>
        <taxon>Fungi incertae sedis</taxon>
        <taxon>Mucoromycota</taxon>
        <taxon>Glomeromycotina</taxon>
        <taxon>Glomeromycetes</taxon>
        <taxon>Diversisporales</taxon>
        <taxon>Gigasporaceae</taxon>
        <taxon>Racocetra</taxon>
    </lineage>
</organism>
<dbReference type="EMBL" id="CAJVQC010020926">
    <property type="protein sequence ID" value="CAG8710848.1"/>
    <property type="molecule type" value="Genomic_DNA"/>
</dbReference>
<proteinExistence type="predicted"/>